<dbReference type="Pfam" id="PF10555">
    <property type="entry name" value="MraY_sig1"/>
    <property type="match status" value="1"/>
</dbReference>
<feature type="transmembrane region" description="Helical" evidence="7">
    <location>
        <begin position="76"/>
        <end position="93"/>
    </location>
</feature>
<dbReference type="GO" id="GO:0046872">
    <property type="term" value="F:metal ion binding"/>
    <property type="evidence" value="ECO:0007669"/>
    <property type="project" value="UniProtKB-KW"/>
</dbReference>
<comment type="caution">
    <text evidence="10">The sequence shown here is derived from an EMBL/GenBank/DDBJ whole genome shotgun (WGS) entry which is preliminary data.</text>
</comment>
<keyword evidence="5 7" id="KW-1133">Transmembrane helix</keyword>
<feature type="transmembrane region" description="Helical" evidence="7">
    <location>
        <begin position="206"/>
        <end position="224"/>
    </location>
</feature>
<sequence>MQRVIWTILAAFVMAIAFGPVVIPWLKRMKFGQTIYDLGPESHKKKQGIPTMGGIIFAVPALIAAFAFSGEGRTDFLLMAVVCALGFGLIGFVDDFIKVKLKRSLGLTPKQKLVPQIILSAGLAFWAYKHSLIGDSLIVPFFGSEWNLGWAYIPVMMFILVGVVNSANLLDGLDGLCGGCSMIDFASMSLICLLMARAYPENSANLLNIAIFCAAMAGALLGFLRFNFYPAGVFMGDVGSFFIGGALAGACLTTRLSLLLPVIAFAMLVSSLSDIIQISYFKITHGKRVFRMAPLHHHFELSGMPETRVVIMYYIVTLLLCLVALLGFVA</sequence>
<dbReference type="NCBIfam" id="TIGR00445">
    <property type="entry name" value="mraY"/>
    <property type="match status" value="1"/>
</dbReference>
<feature type="transmembrane region" description="Helical" evidence="7">
    <location>
        <begin position="182"/>
        <end position="200"/>
    </location>
</feature>
<comment type="similarity">
    <text evidence="2 7">Belongs to the glycosyltransferase 4 family. MraY subfamily.</text>
</comment>
<accession>A0A9D1IBY3</accession>
<evidence type="ECO:0000313" key="11">
    <source>
        <dbReference type="Proteomes" id="UP000824072"/>
    </source>
</evidence>
<keyword evidence="6 7" id="KW-0472">Membrane</keyword>
<keyword evidence="7" id="KW-0961">Cell wall biogenesis/degradation</keyword>
<evidence type="ECO:0000256" key="3">
    <source>
        <dbReference type="ARBA" id="ARBA00022679"/>
    </source>
</evidence>
<keyword evidence="3 7" id="KW-0808">Transferase</keyword>
<keyword evidence="7" id="KW-1003">Cell membrane</keyword>
<dbReference type="EC" id="2.7.8.13" evidence="7 8"/>
<evidence type="ECO:0000256" key="8">
    <source>
        <dbReference type="NCBIfam" id="TIGR00445"/>
    </source>
</evidence>
<comment type="catalytic activity">
    <reaction evidence="7">
        <text>UDP-N-acetyl-alpha-D-muramoyl-L-alanyl-gamma-D-glutamyl-meso-2,6-diaminopimeloyl-D-alanyl-D-alanine + di-trans,octa-cis-undecaprenyl phosphate = di-trans,octa-cis-undecaprenyl diphospho-N-acetyl-alpha-D-muramoyl-L-alanyl-D-glutamyl-meso-2,6-diaminopimeloyl-D-alanyl-D-alanine + UMP</text>
        <dbReference type="Rhea" id="RHEA:28386"/>
        <dbReference type="ChEBI" id="CHEBI:57865"/>
        <dbReference type="ChEBI" id="CHEBI:60392"/>
        <dbReference type="ChEBI" id="CHEBI:61386"/>
        <dbReference type="ChEBI" id="CHEBI:61387"/>
        <dbReference type="EC" id="2.7.8.13"/>
    </reaction>
</comment>
<dbReference type="PANTHER" id="PTHR22926">
    <property type="entry name" value="PHOSPHO-N-ACETYLMURAMOYL-PENTAPEPTIDE-TRANSFERASE"/>
    <property type="match status" value="1"/>
</dbReference>
<evidence type="ECO:0000256" key="1">
    <source>
        <dbReference type="ARBA" id="ARBA00004141"/>
    </source>
</evidence>
<feature type="binding site" evidence="9">
    <location>
        <position position="237"/>
    </location>
    <ligand>
        <name>Mg(2+)</name>
        <dbReference type="ChEBI" id="CHEBI:18420"/>
    </ligand>
</feature>
<keyword evidence="7 9" id="KW-0460">Magnesium</keyword>
<feature type="binding site" evidence="9">
    <location>
        <position position="168"/>
    </location>
    <ligand>
        <name>Mg(2+)</name>
        <dbReference type="ChEBI" id="CHEBI:18420"/>
    </ligand>
</feature>
<keyword evidence="7" id="KW-0573">Peptidoglycan synthesis</keyword>
<feature type="transmembrane region" description="Helical" evidence="7">
    <location>
        <begin position="6"/>
        <end position="26"/>
    </location>
</feature>
<dbReference type="GO" id="GO:0008963">
    <property type="term" value="F:phospho-N-acetylmuramoyl-pentapeptide-transferase activity"/>
    <property type="evidence" value="ECO:0007669"/>
    <property type="project" value="UniProtKB-UniRule"/>
</dbReference>
<dbReference type="GO" id="GO:0008360">
    <property type="term" value="P:regulation of cell shape"/>
    <property type="evidence" value="ECO:0007669"/>
    <property type="project" value="UniProtKB-KW"/>
</dbReference>
<keyword evidence="7" id="KW-0133">Cell shape</keyword>
<keyword evidence="7" id="KW-0131">Cell cycle</keyword>
<dbReference type="EMBL" id="DVMU01000103">
    <property type="protein sequence ID" value="HIU33841.1"/>
    <property type="molecule type" value="Genomic_DNA"/>
</dbReference>
<comment type="pathway">
    <text evidence="7">Cell wall biogenesis; peptidoglycan biosynthesis.</text>
</comment>
<reference evidence="10" key="1">
    <citation type="submission" date="2020-10" db="EMBL/GenBank/DDBJ databases">
        <authorList>
            <person name="Gilroy R."/>
        </authorList>
    </citation>
    <scope>NUCLEOTIDE SEQUENCE</scope>
    <source>
        <strain evidence="10">ChiHcec3-11533</strain>
    </source>
</reference>
<dbReference type="GO" id="GO:0005886">
    <property type="term" value="C:plasma membrane"/>
    <property type="evidence" value="ECO:0007669"/>
    <property type="project" value="UniProtKB-SubCell"/>
</dbReference>
<dbReference type="InterPro" id="IPR000715">
    <property type="entry name" value="Glycosyl_transferase_4"/>
</dbReference>
<dbReference type="AlphaFoldDB" id="A0A9D1IBY3"/>
<protein>
    <recommendedName>
        <fullName evidence="7 8">Phospho-N-acetylmuramoyl-pentapeptide-transferase</fullName>
        <ecNumber evidence="7 8">2.7.8.13</ecNumber>
    </recommendedName>
    <alternativeName>
        <fullName evidence="7">UDP-MurNAc-pentapeptide phosphotransferase</fullName>
    </alternativeName>
</protein>
<dbReference type="Proteomes" id="UP000824072">
    <property type="component" value="Unassembled WGS sequence"/>
</dbReference>
<dbReference type="GO" id="GO:0051301">
    <property type="term" value="P:cell division"/>
    <property type="evidence" value="ECO:0007669"/>
    <property type="project" value="UniProtKB-KW"/>
</dbReference>
<keyword evidence="4 7" id="KW-0812">Transmembrane</keyword>
<feature type="transmembrane region" description="Helical" evidence="7">
    <location>
        <begin position="311"/>
        <end position="329"/>
    </location>
</feature>
<comment type="subcellular location">
    <subcellularLocation>
        <location evidence="7">Cell membrane</location>
        <topology evidence="7">Multi-pass membrane protein</topology>
    </subcellularLocation>
    <subcellularLocation>
        <location evidence="1">Membrane</location>
        <topology evidence="1">Multi-pass membrane protein</topology>
    </subcellularLocation>
</comment>
<keyword evidence="7 9" id="KW-0479">Metal-binding</keyword>
<dbReference type="CDD" id="cd06852">
    <property type="entry name" value="GT_MraY"/>
    <property type="match status" value="1"/>
</dbReference>
<evidence type="ECO:0000256" key="2">
    <source>
        <dbReference type="ARBA" id="ARBA00005583"/>
    </source>
</evidence>
<feature type="transmembrane region" description="Helical" evidence="7">
    <location>
        <begin position="231"/>
        <end position="252"/>
    </location>
</feature>
<proteinExistence type="inferred from homology"/>
<gene>
    <name evidence="7" type="primary">mraY</name>
    <name evidence="10" type="ORF">IAB02_04700</name>
</gene>
<feature type="transmembrane region" description="Helical" evidence="7">
    <location>
        <begin position="47"/>
        <end position="70"/>
    </location>
</feature>
<name>A0A9D1IBY3_9FIRM</name>
<comment type="cofactor">
    <cofactor evidence="7 9">
        <name>Mg(2+)</name>
        <dbReference type="ChEBI" id="CHEBI:18420"/>
    </cofactor>
</comment>
<evidence type="ECO:0000256" key="5">
    <source>
        <dbReference type="ARBA" id="ARBA00022989"/>
    </source>
</evidence>
<comment type="function">
    <text evidence="7">Catalyzes the initial step of the lipid cycle reactions in the biosynthesis of the cell wall peptidoglycan: transfers peptidoglycan precursor phospho-MurNAc-pentapeptide from UDP-MurNAc-pentapeptide onto the lipid carrier undecaprenyl phosphate, yielding undecaprenyl-pyrophosphoryl-MurNAc-pentapeptide, known as lipid I.</text>
</comment>
<dbReference type="Pfam" id="PF00953">
    <property type="entry name" value="Glycos_transf_4"/>
    <property type="match status" value="1"/>
</dbReference>
<dbReference type="PANTHER" id="PTHR22926:SF5">
    <property type="entry name" value="PHOSPHO-N-ACETYLMURAMOYL-PENTAPEPTIDE-TRANSFERASE HOMOLOG"/>
    <property type="match status" value="1"/>
</dbReference>
<dbReference type="InterPro" id="IPR018480">
    <property type="entry name" value="PNAcMuramoyl-5peptid_Trfase_CS"/>
</dbReference>
<reference evidence="10" key="2">
    <citation type="journal article" date="2021" name="PeerJ">
        <title>Extensive microbial diversity within the chicken gut microbiome revealed by metagenomics and culture.</title>
        <authorList>
            <person name="Gilroy R."/>
            <person name="Ravi A."/>
            <person name="Getino M."/>
            <person name="Pursley I."/>
            <person name="Horton D.L."/>
            <person name="Alikhan N.F."/>
            <person name="Baker D."/>
            <person name="Gharbi K."/>
            <person name="Hall N."/>
            <person name="Watson M."/>
            <person name="Adriaenssens E.M."/>
            <person name="Foster-Nyarko E."/>
            <person name="Jarju S."/>
            <person name="Secka A."/>
            <person name="Antonio M."/>
            <person name="Oren A."/>
            <person name="Chaudhuri R.R."/>
            <person name="La Ragione R."/>
            <person name="Hildebrand F."/>
            <person name="Pallen M.J."/>
        </authorList>
    </citation>
    <scope>NUCLEOTIDE SEQUENCE</scope>
    <source>
        <strain evidence="10">ChiHcec3-11533</strain>
    </source>
</reference>
<dbReference type="GO" id="GO:0009252">
    <property type="term" value="P:peptidoglycan biosynthetic process"/>
    <property type="evidence" value="ECO:0007669"/>
    <property type="project" value="UniProtKB-UniRule"/>
</dbReference>
<feature type="transmembrane region" description="Helical" evidence="7">
    <location>
        <begin position="258"/>
        <end position="281"/>
    </location>
</feature>
<evidence type="ECO:0000256" key="7">
    <source>
        <dbReference type="HAMAP-Rule" id="MF_00038"/>
    </source>
</evidence>
<evidence type="ECO:0000256" key="9">
    <source>
        <dbReference type="PIRSR" id="PIRSR600715-1"/>
    </source>
</evidence>
<keyword evidence="7" id="KW-0132">Cell division</keyword>
<evidence type="ECO:0000256" key="4">
    <source>
        <dbReference type="ARBA" id="ARBA00022692"/>
    </source>
</evidence>
<dbReference type="HAMAP" id="MF_00038">
    <property type="entry name" value="MraY"/>
    <property type="match status" value="1"/>
</dbReference>
<feature type="transmembrane region" description="Helical" evidence="7">
    <location>
        <begin position="149"/>
        <end position="170"/>
    </location>
</feature>
<dbReference type="InterPro" id="IPR003524">
    <property type="entry name" value="PNAcMuramoyl-5peptid_Trfase"/>
</dbReference>
<organism evidence="10 11">
    <name type="scientific">Candidatus Pullichristensenella excrementigallinarum</name>
    <dbReference type="NCBI Taxonomy" id="2840907"/>
    <lineage>
        <taxon>Bacteria</taxon>
        <taxon>Bacillati</taxon>
        <taxon>Bacillota</taxon>
        <taxon>Clostridia</taxon>
        <taxon>Candidatus Pullichristensenella</taxon>
    </lineage>
</organism>
<evidence type="ECO:0000256" key="6">
    <source>
        <dbReference type="ARBA" id="ARBA00023136"/>
    </source>
</evidence>
<evidence type="ECO:0000313" key="10">
    <source>
        <dbReference type="EMBL" id="HIU33841.1"/>
    </source>
</evidence>
<dbReference type="GO" id="GO:0071555">
    <property type="term" value="P:cell wall organization"/>
    <property type="evidence" value="ECO:0007669"/>
    <property type="project" value="UniProtKB-KW"/>
</dbReference>